<dbReference type="SUPFAM" id="SSF56219">
    <property type="entry name" value="DNase I-like"/>
    <property type="match status" value="1"/>
</dbReference>
<accession>A0ABN8Q6Y0</accession>
<keyword evidence="2" id="KW-0479">Metal-binding</keyword>
<protein>
    <recommendedName>
        <fullName evidence="7">Endonuclease/exonuclease/phosphatase domain-containing protein</fullName>
    </recommendedName>
</protein>
<name>A0ABN8Q6Y0_9CNID</name>
<dbReference type="CDD" id="cd09076">
    <property type="entry name" value="L1-EN"/>
    <property type="match status" value="1"/>
</dbReference>
<feature type="non-terminal residue" evidence="5">
    <location>
        <position position="365"/>
    </location>
</feature>
<keyword evidence="4" id="KW-0460">Magnesium</keyword>
<proteinExistence type="predicted"/>
<dbReference type="Proteomes" id="UP001159427">
    <property type="component" value="Unassembled WGS sequence"/>
</dbReference>
<dbReference type="InterPro" id="IPR036691">
    <property type="entry name" value="Endo/exonu/phosph_ase_sf"/>
</dbReference>
<dbReference type="PANTHER" id="PTHR22748">
    <property type="entry name" value="AP ENDONUCLEASE"/>
    <property type="match status" value="1"/>
</dbReference>
<feature type="non-terminal residue" evidence="5">
    <location>
        <position position="1"/>
    </location>
</feature>
<gene>
    <name evidence="5" type="ORF">PEVE_00002109</name>
</gene>
<comment type="cofactor">
    <cofactor evidence="1">
        <name>Mg(2+)</name>
        <dbReference type="ChEBI" id="CHEBI:18420"/>
    </cofactor>
</comment>
<comment type="caution">
    <text evidence="5">The sequence shown here is derived from an EMBL/GenBank/DDBJ whole genome shotgun (WGS) entry which is preliminary data.</text>
</comment>
<organism evidence="5 6">
    <name type="scientific">Porites evermanni</name>
    <dbReference type="NCBI Taxonomy" id="104178"/>
    <lineage>
        <taxon>Eukaryota</taxon>
        <taxon>Metazoa</taxon>
        <taxon>Cnidaria</taxon>
        <taxon>Anthozoa</taxon>
        <taxon>Hexacorallia</taxon>
        <taxon>Scleractinia</taxon>
        <taxon>Fungiina</taxon>
        <taxon>Poritidae</taxon>
        <taxon>Porites</taxon>
    </lineage>
</organism>
<keyword evidence="6" id="KW-1185">Reference proteome</keyword>
<dbReference type="InterPro" id="IPR004808">
    <property type="entry name" value="AP_endonuc_1"/>
</dbReference>
<evidence type="ECO:0000256" key="3">
    <source>
        <dbReference type="ARBA" id="ARBA00022801"/>
    </source>
</evidence>
<reference evidence="5 6" key="1">
    <citation type="submission" date="2022-05" db="EMBL/GenBank/DDBJ databases">
        <authorList>
            <consortium name="Genoscope - CEA"/>
            <person name="William W."/>
        </authorList>
    </citation>
    <scope>NUCLEOTIDE SEQUENCE [LARGE SCALE GENOMIC DNA]</scope>
</reference>
<dbReference type="EMBL" id="CALNXI010001117">
    <property type="protein sequence ID" value="CAH3156249.1"/>
    <property type="molecule type" value="Genomic_DNA"/>
</dbReference>
<evidence type="ECO:0000313" key="5">
    <source>
        <dbReference type="EMBL" id="CAH3156249.1"/>
    </source>
</evidence>
<evidence type="ECO:0000256" key="2">
    <source>
        <dbReference type="ARBA" id="ARBA00022723"/>
    </source>
</evidence>
<keyword evidence="3" id="KW-0378">Hydrolase</keyword>
<sequence length="365" mass="42491">VRGISNFLKRRMIFTWCRKQKTDFFFLQETHSKSDTETQWKNEWGGEIILSHGSPNSCGVAILLKKGVDCVIHSKILDSQGRYIILKAEIKDKMYVLINIYAPNKDTCIIKFLNTLLFTLHFNCPLNPFLDKKGGILTPRKSVVKTIESLQDELDLVDIWRIKNPTKKSFTWGQNSPMVFCRLDYWLISNSLYDSVTGTDIFPAIKTDHSAILLEFCNNVNDIKGPGYWKMNCSLLEDDDYINDITAKIPVWLAEGYKELSDNRNIWDWIKYNIRINAIQHSKRKAKERNDKEKSLQNVYAKAKQNVDLDPNNANVNALNSAKENLELFYEEKVHGIVIRARARWHEHGERSSKYFLNLEKRNHV</sequence>
<evidence type="ECO:0000256" key="4">
    <source>
        <dbReference type="ARBA" id="ARBA00022842"/>
    </source>
</evidence>
<evidence type="ECO:0000313" key="6">
    <source>
        <dbReference type="Proteomes" id="UP001159427"/>
    </source>
</evidence>
<dbReference type="PANTHER" id="PTHR22748:SF26">
    <property type="entry name" value="ENDONUCLEASE_EXONUCLEASE_PHOSPHATASE DOMAIN-CONTAINING PROTEIN"/>
    <property type="match status" value="1"/>
</dbReference>
<dbReference type="Gene3D" id="3.60.10.10">
    <property type="entry name" value="Endonuclease/exonuclease/phosphatase"/>
    <property type="match status" value="1"/>
</dbReference>
<evidence type="ECO:0000256" key="1">
    <source>
        <dbReference type="ARBA" id="ARBA00001946"/>
    </source>
</evidence>
<evidence type="ECO:0008006" key="7">
    <source>
        <dbReference type="Google" id="ProtNLM"/>
    </source>
</evidence>